<evidence type="ECO:0000259" key="1">
    <source>
        <dbReference type="Pfam" id="PF01208"/>
    </source>
</evidence>
<organism evidence="2 3">
    <name type="scientific">Extibacter muris</name>
    <dbReference type="NCBI Taxonomy" id="1796622"/>
    <lineage>
        <taxon>Bacteria</taxon>
        <taxon>Bacillati</taxon>
        <taxon>Bacillota</taxon>
        <taxon>Clostridia</taxon>
        <taxon>Lachnospirales</taxon>
        <taxon>Lachnospiraceae</taxon>
        <taxon>Extibacter</taxon>
    </lineage>
</organism>
<dbReference type="InterPro" id="IPR052024">
    <property type="entry name" value="Methanogen_methyltrans"/>
</dbReference>
<keyword evidence="2" id="KW-0808">Transferase</keyword>
<name>A0A4R4F974_9FIRM</name>
<dbReference type="Gene3D" id="3.20.20.210">
    <property type="match status" value="1"/>
</dbReference>
<dbReference type="InterPro" id="IPR038071">
    <property type="entry name" value="UROD/MetE-like_sf"/>
</dbReference>
<evidence type="ECO:0000313" key="2">
    <source>
        <dbReference type="EMBL" id="TDA20125.1"/>
    </source>
</evidence>
<dbReference type="GO" id="GO:0006779">
    <property type="term" value="P:porphyrin-containing compound biosynthetic process"/>
    <property type="evidence" value="ECO:0007669"/>
    <property type="project" value="InterPro"/>
</dbReference>
<dbReference type="EMBL" id="SMMX01000032">
    <property type="protein sequence ID" value="TDA20125.1"/>
    <property type="molecule type" value="Genomic_DNA"/>
</dbReference>
<gene>
    <name evidence="2" type="ORF">E1963_18725</name>
</gene>
<comment type="caution">
    <text evidence="2">The sequence shown here is derived from an EMBL/GenBank/DDBJ whole genome shotgun (WGS) entry which is preliminary data.</text>
</comment>
<keyword evidence="2" id="KW-0489">Methyltransferase</keyword>
<dbReference type="GO" id="GO:0032259">
    <property type="term" value="P:methylation"/>
    <property type="evidence" value="ECO:0007669"/>
    <property type="project" value="UniProtKB-KW"/>
</dbReference>
<proteinExistence type="predicted"/>
<keyword evidence="3" id="KW-1185">Reference proteome</keyword>
<dbReference type="SUPFAM" id="SSF51726">
    <property type="entry name" value="UROD/MetE-like"/>
    <property type="match status" value="1"/>
</dbReference>
<dbReference type="PANTHER" id="PTHR47099:SF1">
    <property type="entry name" value="METHYLCOBAMIDE:COM METHYLTRANSFERASE MTBA"/>
    <property type="match status" value="1"/>
</dbReference>
<reference evidence="2 3" key="1">
    <citation type="journal article" date="2016" name="Nat. Microbiol.">
        <title>The Mouse Intestinal Bacterial Collection (miBC) provides host-specific insight into cultured diversity and functional potential of the gut microbiota.</title>
        <authorList>
            <person name="Lagkouvardos I."/>
            <person name="Pukall R."/>
            <person name="Abt B."/>
            <person name="Foesel B.U."/>
            <person name="Meier-Kolthoff J.P."/>
            <person name="Kumar N."/>
            <person name="Bresciani A."/>
            <person name="Martinez I."/>
            <person name="Just S."/>
            <person name="Ziegler C."/>
            <person name="Brugiroux S."/>
            <person name="Garzetti D."/>
            <person name="Wenning M."/>
            <person name="Bui T.P."/>
            <person name="Wang J."/>
            <person name="Hugenholtz F."/>
            <person name="Plugge C.M."/>
            <person name="Peterson D.A."/>
            <person name="Hornef M.W."/>
            <person name="Baines J.F."/>
            <person name="Smidt H."/>
            <person name="Walter J."/>
            <person name="Kristiansen K."/>
            <person name="Nielsen H.B."/>
            <person name="Haller D."/>
            <person name="Overmann J."/>
            <person name="Stecher B."/>
            <person name="Clavel T."/>
        </authorList>
    </citation>
    <scope>NUCLEOTIDE SEQUENCE [LARGE SCALE GENOMIC DNA]</scope>
    <source>
        <strain evidence="2 3">DSM 28560</strain>
    </source>
</reference>
<dbReference type="AlphaFoldDB" id="A0A4R4F974"/>
<accession>A0A4R4F974</accession>
<dbReference type="CDD" id="cd03465">
    <property type="entry name" value="URO-D_like"/>
    <property type="match status" value="1"/>
</dbReference>
<dbReference type="GO" id="GO:0008168">
    <property type="term" value="F:methyltransferase activity"/>
    <property type="evidence" value="ECO:0007669"/>
    <property type="project" value="UniProtKB-KW"/>
</dbReference>
<dbReference type="Pfam" id="PF01208">
    <property type="entry name" value="URO-D"/>
    <property type="match status" value="1"/>
</dbReference>
<sequence length="353" mass="39211">MTEIKKCMADEMTPVERKMAIEKGEAYDRIPCVPFMGELKGVLSGVSVWDLSHDPEKMAEAEIIPFNRYGYDRMDIGPNSRGITEALGGRVVYPRQGVPYMDVPLLDSYARLETMEPVNAHTNERIQDFAGAAAILEKTALAIVPVEMSIGGPLTIASNLRGVERLLRDCRKKPDDVLRLMRIITDSEKSCIDLAAEYGMGTAMADPVANPALIGPAMYEKFVYPFTKELTDYAYAKTGKKVSLHMCGMTDKIWKYFRKYQLNEVSLDNIVDLEKAALELGEAVPIAGNVDPVEIIKNGTRQEILKAVTDCIDAGLKSEKGYVLASGCDIPETTRPEQIDVFMEAARTYRHNL</sequence>
<feature type="domain" description="Uroporphyrinogen decarboxylase (URO-D)" evidence="1">
    <location>
        <begin position="15"/>
        <end position="349"/>
    </location>
</feature>
<dbReference type="Proteomes" id="UP000295710">
    <property type="component" value="Unassembled WGS sequence"/>
</dbReference>
<dbReference type="GO" id="GO:0004853">
    <property type="term" value="F:uroporphyrinogen decarboxylase activity"/>
    <property type="evidence" value="ECO:0007669"/>
    <property type="project" value="InterPro"/>
</dbReference>
<dbReference type="RefSeq" id="WP_132281466.1">
    <property type="nucleotide sequence ID" value="NZ_JAOBST010000076.1"/>
</dbReference>
<evidence type="ECO:0000313" key="3">
    <source>
        <dbReference type="Proteomes" id="UP000295710"/>
    </source>
</evidence>
<dbReference type="InterPro" id="IPR000257">
    <property type="entry name" value="Uroporphyrinogen_deCOase"/>
</dbReference>
<protein>
    <submittedName>
        <fullName evidence="2">MtaA/CmuA family methyltransferase</fullName>
    </submittedName>
</protein>
<dbReference type="PANTHER" id="PTHR47099">
    <property type="entry name" value="METHYLCOBAMIDE:COM METHYLTRANSFERASE MTBA"/>
    <property type="match status" value="1"/>
</dbReference>